<evidence type="ECO:0000313" key="3">
    <source>
        <dbReference type="Proteomes" id="UP000602284"/>
    </source>
</evidence>
<dbReference type="InterPro" id="IPR046118">
    <property type="entry name" value="DUF6115"/>
</dbReference>
<protein>
    <recommendedName>
        <fullName evidence="4">DUF2802 domain-containing protein</fullName>
    </recommendedName>
</protein>
<reference evidence="2 3" key="1">
    <citation type="submission" date="2021-01" db="EMBL/GenBank/DDBJ databases">
        <title>Tumebacillus sp. strain ITR2 16S ribosomal RNA gene Genome sequencing and assembly.</title>
        <authorList>
            <person name="Kang M."/>
        </authorList>
    </citation>
    <scope>NUCLEOTIDE SEQUENCE [LARGE SCALE GENOMIC DNA]</scope>
    <source>
        <strain evidence="2 3">ITR2</strain>
    </source>
</reference>
<dbReference type="Proteomes" id="UP000602284">
    <property type="component" value="Unassembled WGS sequence"/>
</dbReference>
<comment type="caution">
    <text evidence="2">The sequence shown here is derived from an EMBL/GenBank/DDBJ whole genome shotgun (WGS) entry which is preliminary data.</text>
</comment>
<dbReference type="Pfam" id="PF19610">
    <property type="entry name" value="DUF6115"/>
    <property type="match status" value="1"/>
</dbReference>
<name>A0ABS1JFE0_9BACL</name>
<keyword evidence="1" id="KW-0175">Coiled coil</keyword>
<evidence type="ECO:0000313" key="2">
    <source>
        <dbReference type="EMBL" id="MBL0388940.1"/>
    </source>
</evidence>
<dbReference type="RefSeq" id="WP_201637935.1">
    <property type="nucleotide sequence ID" value="NZ_JAEQNB010000007.1"/>
</dbReference>
<accession>A0ABS1JFE0</accession>
<organism evidence="2 3">
    <name type="scientific">Tumebacillus amylolyticus</name>
    <dbReference type="NCBI Taxonomy" id="2801339"/>
    <lineage>
        <taxon>Bacteria</taxon>
        <taxon>Bacillati</taxon>
        <taxon>Bacillota</taxon>
        <taxon>Bacilli</taxon>
        <taxon>Bacillales</taxon>
        <taxon>Alicyclobacillaceae</taxon>
        <taxon>Tumebacillus</taxon>
    </lineage>
</organism>
<evidence type="ECO:0000256" key="1">
    <source>
        <dbReference type="SAM" id="Coils"/>
    </source>
</evidence>
<dbReference type="EMBL" id="JAEQNB010000007">
    <property type="protein sequence ID" value="MBL0388940.1"/>
    <property type="molecule type" value="Genomic_DNA"/>
</dbReference>
<evidence type="ECO:0008006" key="4">
    <source>
        <dbReference type="Google" id="ProtNLM"/>
    </source>
</evidence>
<sequence>MNQLYLYVALVGVVIVLFALTRAKSTSAGSSVVPAATLPSSAVDQELKNTFDEFMNELERENGRILDSFSNLERETREQLAAQQNVIQALDQRVQELEQLVASQALVPALAAAATTDSAVVPGTEPQAAEQPKVPGFLVNEKYTKVVELANRGLAEPQIARETGIGIGEIRLVLGLVKREEER</sequence>
<keyword evidence="3" id="KW-1185">Reference proteome</keyword>
<proteinExistence type="predicted"/>
<feature type="coiled-coil region" evidence="1">
    <location>
        <begin position="55"/>
        <end position="100"/>
    </location>
</feature>
<gene>
    <name evidence="2" type="ORF">JJB07_20290</name>
</gene>